<dbReference type="AlphaFoldDB" id="A0A2B2GCH8"/>
<evidence type="ECO:0000313" key="1">
    <source>
        <dbReference type="EMBL" id="PES99479.1"/>
    </source>
</evidence>
<name>A0A2B2GCH8_BACCE</name>
<reference evidence="1 2" key="1">
    <citation type="submission" date="2017-09" db="EMBL/GenBank/DDBJ databases">
        <title>Large-scale bioinformatics analysis of Bacillus genomes uncovers conserved roles of natural products in bacterial physiology.</title>
        <authorList>
            <consortium name="Agbiome Team Llc"/>
            <person name="Bleich R.M."/>
            <person name="Grubbs K.J."/>
            <person name="Santa Maria K.C."/>
            <person name="Allen S.E."/>
            <person name="Farag S."/>
            <person name="Shank E.A."/>
            <person name="Bowers A."/>
        </authorList>
    </citation>
    <scope>NUCLEOTIDE SEQUENCE [LARGE SCALE GENOMIC DNA]</scope>
    <source>
        <strain evidence="1 2">AFS002368</strain>
    </source>
</reference>
<gene>
    <name evidence="1" type="ORF">CN491_01095</name>
</gene>
<dbReference type="Proteomes" id="UP000220900">
    <property type="component" value="Unassembled WGS sequence"/>
</dbReference>
<accession>A0A2B2GCH8</accession>
<dbReference type="EMBL" id="NTZF01000002">
    <property type="protein sequence ID" value="PES99479.1"/>
    <property type="molecule type" value="Genomic_DNA"/>
</dbReference>
<proteinExistence type="predicted"/>
<sequence>MIMRRMTFERPTDHYDERLYSIDEKICALLKERKELSGGDPGFPHDEAIYKWAKQYEFYPDYLNSLFSSIMDEEEFKPRVEPTEFKKHVPVFKTYEHNGVMYTVTFIRQYANASVVYLYSDWDSTDEAFIENKPHSFFQLSIDDTYDCWSEGGGGTDGHMNHQFVVSPVLPDNLSGISLRFKELSMPFRKDQAVLEFEIQIDK</sequence>
<protein>
    <submittedName>
        <fullName evidence="1">Uncharacterized protein</fullName>
    </submittedName>
</protein>
<evidence type="ECO:0000313" key="2">
    <source>
        <dbReference type="Proteomes" id="UP000220900"/>
    </source>
</evidence>
<comment type="caution">
    <text evidence="1">The sequence shown here is derived from an EMBL/GenBank/DDBJ whole genome shotgun (WGS) entry which is preliminary data.</text>
</comment>
<organism evidence="1 2">
    <name type="scientific">Bacillus cereus</name>
    <dbReference type="NCBI Taxonomy" id="1396"/>
    <lineage>
        <taxon>Bacteria</taxon>
        <taxon>Bacillati</taxon>
        <taxon>Bacillota</taxon>
        <taxon>Bacilli</taxon>
        <taxon>Bacillales</taxon>
        <taxon>Bacillaceae</taxon>
        <taxon>Bacillus</taxon>
        <taxon>Bacillus cereus group</taxon>
    </lineage>
</organism>